<reference evidence="2 3" key="1">
    <citation type="submission" date="2013-08" db="EMBL/GenBank/DDBJ databases">
        <authorList>
            <person name="Weinstock G."/>
            <person name="Sodergren E."/>
            <person name="Wylie T."/>
            <person name="Fulton L."/>
            <person name="Fulton R."/>
            <person name="Fronick C."/>
            <person name="O'Laughlin M."/>
            <person name="Godfrey J."/>
            <person name="Miner T."/>
            <person name="Herter B."/>
            <person name="Appelbaum E."/>
            <person name="Cordes M."/>
            <person name="Lek S."/>
            <person name="Wollam A."/>
            <person name="Pepin K.H."/>
            <person name="Palsikar V.B."/>
            <person name="Mitreva M."/>
            <person name="Wilson R.K."/>
        </authorList>
    </citation>
    <scope>NUCLEOTIDE SEQUENCE [LARGE SCALE GENOMIC DNA]</scope>
    <source>
        <strain evidence="2 3">ATCC 12856</strain>
    </source>
</reference>
<dbReference type="EMBL" id="AWSJ01000145">
    <property type="protein sequence ID" value="ERI09648.1"/>
    <property type="molecule type" value="Genomic_DNA"/>
</dbReference>
<evidence type="ECO:0000313" key="2">
    <source>
        <dbReference type="EMBL" id="ERI09648.1"/>
    </source>
</evidence>
<organism evidence="2 3">
    <name type="scientific">Aneurinibacillus aneurinilyticus ATCC 12856</name>
    <dbReference type="NCBI Taxonomy" id="649747"/>
    <lineage>
        <taxon>Bacteria</taxon>
        <taxon>Bacillati</taxon>
        <taxon>Bacillota</taxon>
        <taxon>Bacilli</taxon>
        <taxon>Bacillales</taxon>
        <taxon>Paenibacillaceae</taxon>
        <taxon>Aneurinibacillus group</taxon>
        <taxon>Aneurinibacillus</taxon>
    </lineage>
</organism>
<evidence type="ECO:0000256" key="1">
    <source>
        <dbReference type="SAM" id="Phobius"/>
    </source>
</evidence>
<gene>
    <name evidence="2" type="ORF">HMPREF0083_02278</name>
</gene>
<evidence type="ECO:0000313" key="3">
    <source>
        <dbReference type="Proteomes" id="UP000016511"/>
    </source>
</evidence>
<comment type="caution">
    <text evidence="2">The sequence shown here is derived from an EMBL/GenBank/DDBJ whole genome shotgun (WGS) entry which is preliminary data.</text>
</comment>
<keyword evidence="1" id="KW-1133">Transmembrane helix</keyword>
<feature type="transmembrane region" description="Helical" evidence="1">
    <location>
        <begin position="32"/>
        <end position="52"/>
    </location>
</feature>
<accession>U1X537</accession>
<dbReference type="AlphaFoldDB" id="U1X537"/>
<protein>
    <submittedName>
        <fullName evidence="2">Uncharacterized protein</fullName>
    </submittedName>
</protein>
<sequence>MWETNRRPFGTRWGDDTLWNVRDNQHPWCNLYRWWMLNLSIVKNIFFFIGFFL</sequence>
<dbReference type="HOGENOM" id="CLU_3057969_0_0_9"/>
<dbReference type="STRING" id="649747.HMPREF0083_02278"/>
<keyword evidence="1" id="KW-0812">Transmembrane</keyword>
<keyword evidence="3" id="KW-1185">Reference proteome</keyword>
<dbReference type="Proteomes" id="UP000016511">
    <property type="component" value="Unassembled WGS sequence"/>
</dbReference>
<keyword evidence="1" id="KW-0472">Membrane</keyword>
<name>U1X537_ANEAE</name>
<proteinExistence type="predicted"/>